<comment type="caution">
    <text evidence="5">The sequence shown here is derived from an EMBL/GenBank/DDBJ whole genome shotgun (WGS) entry which is preliminary data.</text>
</comment>
<gene>
    <name evidence="5" type="ORF">QNI14_04605</name>
</gene>
<protein>
    <submittedName>
        <fullName evidence="5">Cutinase family protein</fullName>
    </submittedName>
</protein>
<dbReference type="InterPro" id="IPR000675">
    <property type="entry name" value="Cutinase/axe"/>
</dbReference>
<dbReference type="SMART" id="SM01110">
    <property type="entry name" value="Cutinase"/>
    <property type="match status" value="1"/>
</dbReference>
<dbReference type="PANTHER" id="PTHR33630:SF9">
    <property type="entry name" value="CUTINASE 4"/>
    <property type="match status" value="1"/>
</dbReference>
<comment type="similarity">
    <text evidence="1">Belongs to the cutinase family.</text>
</comment>
<reference evidence="5 6" key="1">
    <citation type="submission" date="2023-05" db="EMBL/GenBank/DDBJ databases">
        <title>Microbacterium dauci sp.nov., Isolated from Carrot Rhizosphere Soil.</title>
        <authorList>
            <person name="Xiao Z."/>
            <person name="Zheng J."/>
        </authorList>
    </citation>
    <scope>NUCLEOTIDE SEQUENCE [LARGE SCALE GENOMIC DNA]</scope>
    <source>
        <strain evidence="5 6">LX3-4</strain>
    </source>
</reference>
<dbReference type="PANTHER" id="PTHR33630">
    <property type="entry name" value="CUTINASE RV1984C-RELATED-RELATED"/>
    <property type="match status" value="1"/>
</dbReference>
<evidence type="ECO:0000256" key="4">
    <source>
        <dbReference type="ARBA" id="ARBA00023157"/>
    </source>
</evidence>
<accession>A0ABT6ZC43</accession>
<proteinExistence type="inferred from homology"/>
<evidence type="ECO:0000313" key="5">
    <source>
        <dbReference type="EMBL" id="MDJ1113726.1"/>
    </source>
</evidence>
<dbReference type="EMBL" id="JASJND010000002">
    <property type="protein sequence ID" value="MDJ1113726.1"/>
    <property type="molecule type" value="Genomic_DNA"/>
</dbReference>
<keyword evidence="3" id="KW-0378">Hydrolase</keyword>
<evidence type="ECO:0000313" key="6">
    <source>
        <dbReference type="Proteomes" id="UP001321481"/>
    </source>
</evidence>
<keyword evidence="6" id="KW-1185">Reference proteome</keyword>
<dbReference type="SUPFAM" id="SSF53474">
    <property type="entry name" value="alpha/beta-Hydrolases"/>
    <property type="match status" value="1"/>
</dbReference>
<dbReference type="Gene3D" id="3.40.50.1820">
    <property type="entry name" value="alpha/beta hydrolase"/>
    <property type="match status" value="1"/>
</dbReference>
<evidence type="ECO:0000256" key="1">
    <source>
        <dbReference type="ARBA" id="ARBA00007534"/>
    </source>
</evidence>
<evidence type="ECO:0000256" key="2">
    <source>
        <dbReference type="ARBA" id="ARBA00022487"/>
    </source>
</evidence>
<name>A0ABT6ZC43_9MICO</name>
<keyword evidence="4" id="KW-1015">Disulfide bond</keyword>
<dbReference type="Gene3D" id="2.60.40.2700">
    <property type="match status" value="1"/>
</dbReference>
<dbReference type="RefSeq" id="WP_283715173.1">
    <property type="nucleotide sequence ID" value="NZ_JASJND010000002.1"/>
</dbReference>
<sequence>SITVVVTGKKSGYVTTSKTSAAKTVALLAFKSAPVPTISGSAAVGQTLTAGAGSWSPAASLSYQWKRGSASISGATGSTYKLVDADAGQSITVVVTGKKSGYVTTSKTSAAKTVARSARVVELPRAIVENRTLLTSTEVVYVARHTVSISTGVTLTIPSGAVVKFSEHAGLYVAGSLVANGSAASPVVFTSLTDDAAGGDTNGDGDDTTASDSWWEGIDVADGGDLVLSHARVSSRINGAGTISSSIIEGAITAPAVRPVSITQTTVRGGSITVTREAGSTSAVAVTVKGNTVQDGAISVISNNANASAPAVVVTGNKISGHQGQCALTVEDVKLRPSNLSGNTITGNKVNTVCYAGTLVENWTVPITGPRIVIIDSYEYYDDNYKGGLTVAAGVTMTAPAGAIMKFHHAGLYVAGSLVANGSAASPVVFTSLSDDGAGGDTNGDGDDTTASDSWWQGITVGDGGSLTGTGLLVRYAATALSTQEISTIKLNSSSIELSGDTCIDARGADSASYFHGTLSACDVGIRATRHFDARDTQWGADLGPSVDENPSVVGPVAVFPWAGASVPQPLLSAPTPTSVTDSGACRDVLFIGVMGSGQRGEAGNADLLGSMVRTIYAGFKQRYLNDGTPEDLTYKVMGLDYEANAVPLFGTSGRNPWQHMADVSNYVPGAWDGSVRLISQIQKAVDQCGKSGQKIVLAGYSQGAWAVHSAVQYLGAAQSSLMDHIAGVALLADPLRSDEIAITDTGVSPDGDGIGATLLGYVGTSYMDWIQASALGTFPTVPDVQMDDFSYPSALIDRSVQLCGRGDSVCDTGWLLEMPRVLGLGSFFADGIEIHEGYTDQQLRHLGAELRETVFQE</sequence>
<dbReference type="Proteomes" id="UP001321481">
    <property type="component" value="Unassembled WGS sequence"/>
</dbReference>
<dbReference type="Pfam" id="PF01083">
    <property type="entry name" value="Cutinase"/>
    <property type="match status" value="1"/>
</dbReference>
<feature type="non-terminal residue" evidence="5">
    <location>
        <position position="1"/>
    </location>
</feature>
<evidence type="ECO:0000256" key="3">
    <source>
        <dbReference type="ARBA" id="ARBA00022801"/>
    </source>
</evidence>
<keyword evidence="2" id="KW-0719">Serine esterase</keyword>
<dbReference type="InterPro" id="IPR029058">
    <property type="entry name" value="AB_hydrolase_fold"/>
</dbReference>
<organism evidence="5 6">
    <name type="scientific">Microbacterium dauci</name>
    <dbReference type="NCBI Taxonomy" id="3048008"/>
    <lineage>
        <taxon>Bacteria</taxon>
        <taxon>Bacillati</taxon>
        <taxon>Actinomycetota</taxon>
        <taxon>Actinomycetes</taxon>
        <taxon>Micrococcales</taxon>
        <taxon>Microbacteriaceae</taxon>
        <taxon>Microbacterium</taxon>
    </lineage>
</organism>